<reference evidence="2 3" key="1">
    <citation type="journal article" date="2020" name="Cell Host Microbe">
        <title>Functional and Genomic Variation between Human-Derived Isolates of Lachnospiraceae Reveals Inter- and Intra-Species Diversity.</title>
        <authorList>
            <person name="Sorbara M.T."/>
            <person name="Littmann E.R."/>
            <person name="Fontana E."/>
            <person name="Moody T.U."/>
            <person name="Kohout C.E."/>
            <person name="Gjonbalaj M."/>
            <person name="Eaton V."/>
            <person name="Seok R."/>
            <person name="Leiner I.M."/>
            <person name="Pamer E.G."/>
        </authorList>
    </citation>
    <scope>NUCLEOTIDE SEQUENCE [LARGE SCALE GENOMIC DNA]</scope>
    <source>
        <strain evidence="2 3">MSK.14.16</strain>
    </source>
</reference>
<protein>
    <submittedName>
        <fullName evidence="2">DUF885 domain-containing protein</fullName>
    </submittedName>
</protein>
<dbReference type="InterPro" id="IPR010281">
    <property type="entry name" value="DUF885"/>
</dbReference>
<comment type="caution">
    <text evidence="2">The sequence shown here is derived from an EMBL/GenBank/DDBJ whole genome shotgun (WGS) entry which is preliminary data.</text>
</comment>
<accession>A0ABX2GX05</accession>
<dbReference type="PANTHER" id="PTHR33361">
    <property type="entry name" value="GLR0591 PROTEIN"/>
    <property type="match status" value="1"/>
</dbReference>
<keyword evidence="1" id="KW-0472">Membrane</keyword>
<dbReference type="EMBL" id="JAAWUZ010000010">
    <property type="protein sequence ID" value="NSG29514.1"/>
    <property type="molecule type" value="Genomic_DNA"/>
</dbReference>
<feature type="transmembrane region" description="Helical" evidence="1">
    <location>
        <begin position="33"/>
        <end position="51"/>
    </location>
</feature>
<keyword evidence="1" id="KW-1133">Transmembrane helix</keyword>
<keyword evidence="3" id="KW-1185">Reference proteome</keyword>
<evidence type="ECO:0000313" key="3">
    <source>
        <dbReference type="Proteomes" id="UP000821846"/>
    </source>
</evidence>
<dbReference type="PANTHER" id="PTHR33361:SF2">
    <property type="entry name" value="DUF885 DOMAIN-CONTAINING PROTEIN"/>
    <property type="match status" value="1"/>
</dbReference>
<organism evidence="2 3">
    <name type="scientific">Faecalicatena fissicatena</name>
    <dbReference type="NCBI Taxonomy" id="290055"/>
    <lineage>
        <taxon>Bacteria</taxon>
        <taxon>Bacillati</taxon>
        <taxon>Bacillota</taxon>
        <taxon>Clostridia</taxon>
        <taxon>Lachnospirales</taxon>
        <taxon>Lachnospiraceae</taxon>
        <taxon>Faecalicatena</taxon>
    </lineage>
</organism>
<dbReference type="Proteomes" id="UP000821846">
    <property type="component" value="Unassembled WGS sequence"/>
</dbReference>
<sequence length="609" mass="69431">MAHIFSLLHVHCKKQFRYLPMSSFLSRLRRHKLLLAFLPALIFLFCSVFYYEINHSFVAFCDTVFRNEITENTLNLHYTLENPEILNLSDPDVSFGSMNPEVLADAFSQQNIYLEKLFKFPKDWLSTKNRLTYDILTSAFSLQAEGEKYLLYDEPLGPSLGTQAQLPVLLAEYSFHNKKDIETYLALLSGLPEYYDSILQFERAKSAAGLFMDASVAQGVIDQCDAFLKTGDQNILFTTFDSRIASLDFLNETEKQKYCSLNRKALASYVIPTYRKLSKGISALKDSSKNALGLCYLPDGKNYYAYLVKDTTGCYDSVETIFKRIQSQLVKDIHTLRQIAQKNPQLFSDSGDETLKTVNDQVSSDPKEILNDLKRKMAEDFPEIADVTYEVKYVEKALEDYLSPAFYLTAPLDNRNQNVIYINPKIGYHGLDLYSTLAHEGYPGHLYQTIFSNDSGIRPVRSLTNFGGYVEGWATYVEMQSFSYGCSDNIIAEIYRLNRSLNLGISSFIDILIHYYGYDRSQTAKVLSQFGLNGDGTADAFFDTILEAPANYLKYYVGYLCFEDLKQAALKKEGASFSLKNFHKKILETGPCPFPVLYKYVLQNHDARV</sequence>
<proteinExistence type="predicted"/>
<dbReference type="Pfam" id="PF05960">
    <property type="entry name" value="DUF885"/>
    <property type="match status" value="1"/>
</dbReference>
<evidence type="ECO:0000256" key="1">
    <source>
        <dbReference type="SAM" id="Phobius"/>
    </source>
</evidence>
<name>A0ABX2GX05_9FIRM</name>
<keyword evidence="1" id="KW-0812">Transmembrane</keyword>
<dbReference type="RefSeq" id="WP_173865978.1">
    <property type="nucleotide sequence ID" value="NZ_JAAWUU010000011.1"/>
</dbReference>
<evidence type="ECO:0000313" key="2">
    <source>
        <dbReference type="EMBL" id="NSG29514.1"/>
    </source>
</evidence>
<gene>
    <name evidence="2" type="ORF">HFM93_04315</name>
</gene>
<dbReference type="SUPFAM" id="SSF55486">
    <property type="entry name" value="Metalloproteases ('zincins'), catalytic domain"/>
    <property type="match status" value="1"/>
</dbReference>